<dbReference type="EMBL" id="AUZY01008249">
    <property type="protein sequence ID" value="EQD46564.1"/>
    <property type="molecule type" value="Genomic_DNA"/>
</dbReference>
<evidence type="ECO:0000256" key="3">
    <source>
        <dbReference type="ARBA" id="ARBA00023125"/>
    </source>
</evidence>
<dbReference type="GO" id="GO:0005524">
    <property type="term" value="F:ATP binding"/>
    <property type="evidence" value="ECO:0007669"/>
    <property type="project" value="UniProtKB-KW"/>
</dbReference>
<reference evidence="5" key="2">
    <citation type="journal article" date="2014" name="ISME J.">
        <title>Microbial stratification in low pH oxic and suboxic macroscopic growths along an acid mine drainage.</title>
        <authorList>
            <person name="Mendez-Garcia C."/>
            <person name="Mesa V."/>
            <person name="Sprenger R.R."/>
            <person name="Richter M."/>
            <person name="Diez M.S."/>
            <person name="Solano J."/>
            <person name="Bargiela R."/>
            <person name="Golyshina O.V."/>
            <person name="Manteca A."/>
            <person name="Ramos J.L."/>
            <person name="Gallego J.R."/>
            <person name="Llorente I."/>
            <person name="Martins Dos Santos V.A."/>
            <person name="Jensen O.N."/>
            <person name="Pelaez A.I."/>
            <person name="Sanchez J."/>
            <person name="Ferrer M."/>
        </authorList>
    </citation>
    <scope>NUCLEOTIDE SEQUENCE</scope>
</reference>
<dbReference type="SUPFAM" id="SSF52540">
    <property type="entry name" value="P-loop containing nucleoside triphosphate hydrolases"/>
    <property type="match status" value="1"/>
</dbReference>
<dbReference type="Pfam" id="PF00488">
    <property type="entry name" value="MutS_V"/>
    <property type="match status" value="1"/>
</dbReference>
<evidence type="ECO:0000313" key="5">
    <source>
        <dbReference type="EMBL" id="EQD46564.1"/>
    </source>
</evidence>
<dbReference type="AlphaFoldDB" id="T1B104"/>
<accession>T1B104</accession>
<evidence type="ECO:0000259" key="4">
    <source>
        <dbReference type="SMART" id="SM00534"/>
    </source>
</evidence>
<comment type="caution">
    <text evidence="5">The sequence shown here is derived from an EMBL/GenBank/DDBJ whole genome shotgun (WGS) entry which is preliminary data.</text>
</comment>
<evidence type="ECO:0000256" key="2">
    <source>
        <dbReference type="ARBA" id="ARBA00022840"/>
    </source>
</evidence>
<feature type="non-terminal residue" evidence="5">
    <location>
        <position position="1"/>
    </location>
</feature>
<dbReference type="InterPro" id="IPR045076">
    <property type="entry name" value="MutS"/>
</dbReference>
<sequence>RCVTEFIFYVGYHYFMQQFKKIGLPFTLPTMALASEGINASDAFDLALGVKLLGSTTAMVTNDFRLAPSERVIVVSGPNQGGKTTFARMFGQLHYLAALGVPVPSSHATLPVVDEVFTHFSREEDNTAQAGKLEQDLRRMKSIIERATASSVIVANEVFSSTTVSDALGLGTKTLDQILKRDARAVYVTFVDELSRLDPRVVSMVSTVDPANPVERTYKVVQ</sequence>
<organism evidence="5">
    <name type="scientific">mine drainage metagenome</name>
    <dbReference type="NCBI Taxonomy" id="410659"/>
    <lineage>
        <taxon>unclassified sequences</taxon>
        <taxon>metagenomes</taxon>
        <taxon>ecological metagenomes</taxon>
    </lineage>
</organism>
<dbReference type="InterPro" id="IPR000432">
    <property type="entry name" value="DNA_mismatch_repair_MutS_C"/>
</dbReference>
<dbReference type="InterPro" id="IPR027417">
    <property type="entry name" value="P-loop_NTPase"/>
</dbReference>
<dbReference type="PANTHER" id="PTHR11361:SF34">
    <property type="entry name" value="DNA MISMATCH REPAIR PROTEIN MSH1, MITOCHONDRIAL"/>
    <property type="match status" value="1"/>
</dbReference>
<evidence type="ECO:0000256" key="1">
    <source>
        <dbReference type="ARBA" id="ARBA00022741"/>
    </source>
</evidence>
<dbReference type="SMART" id="SM00534">
    <property type="entry name" value="MUTSac"/>
    <property type="match status" value="1"/>
</dbReference>
<dbReference type="GO" id="GO:0006298">
    <property type="term" value="P:mismatch repair"/>
    <property type="evidence" value="ECO:0007669"/>
    <property type="project" value="InterPro"/>
</dbReference>
<gene>
    <name evidence="5" type="ORF">B1B_12587</name>
</gene>
<reference evidence="5" key="1">
    <citation type="submission" date="2013-08" db="EMBL/GenBank/DDBJ databases">
        <authorList>
            <person name="Mendez C."/>
            <person name="Richter M."/>
            <person name="Ferrer M."/>
            <person name="Sanchez J."/>
        </authorList>
    </citation>
    <scope>NUCLEOTIDE SEQUENCE</scope>
</reference>
<dbReference type="PANTHER" id="PTHR11361">
    <property type="entry name" value="DNA MISMATCH REPAIR PROTEIN MUTS FAMILY MEMBER"/>
    <property type="match status" value="1"/>
</dbReference>
<proteinExistence type="predicted"/>
<keyword evidence="3" id="KW-0238">DNA-binding</keyword>
<keyword evidence="1" id="KW-0547">Nucleotide-binding</keyword>
<dbReference type="GO" id="GO:0030983">
    <property type="term" value="F:mismatched DNA binding"/>
    <property type="evidence" value="ECO:0007669"/>
    <property type="project" value="InterPro"/>
</dbReference>
<keyword evidence="2" id="KW-0067">ATP-binding</keyword>
<dbReference type="GO" id="GO:0005829">
    <property type="term" value="C:cytosol"/>
    <property type="evidence" value="ECO:0007669"/>
    <property type="project" value="TreeGrafter"/>
</dbReference>
<name>T1B104_9ZZZZ</name>
<dbReference type="GO" id="GO:0140664">
    <property type="term" value="F:ATP-dependent DNA damage sensor activity"/>
    <property type="evidence" value="ECO:0007669"/>
    <property type="project" value="InterPro"/>
</dbReference>
<dbReference type="Gene3D" id="3.40.50.300">
    <property type="entry name" value="P-loop containing nucleotide triphosphate hydrolases"/>
    <property type="match status" value="1"/>
</dbReference>
<protein>
    <submittedName>
        <fullName evidence="5">DNA mismatch repair protein MutS domain protein</fullName>
    </submittedName>
</protein>
<feature type="non-terminal residue" evidence="5">
    <location>
        <position position="222"/>
    </location>
</feature>
<feature type="domain" description="DNA mismatch repair proteins mutS family" evidence="4">
    <location>
        <begin position="70"/>
        <end position="222"/>
    </location>
</feature>